<dbReference type="AlphaFoldDB" id="A0A1H7ZRB7"/>
<sequence length="98" mass="10216">MTTRSLIAATALLAGCAPTSHAPEGPANARTCVVDKSSTGKYVGQPFTAQMGEALRKATGSATLRVVHPGDMVTMNMRPDRLTVRLDAQGRIDSISCG</sequence>
<accession>A0A1H7ZRB7</accession>
<dbReference type="OrthoDB" id="8724542at2"/>
<proteinExistence type="predicted"/>
<name>A0A1H7ZRB7_9SPHN</name>
<evidence type="ECO:0000256" key="1">
    <source>
        <dbReference type="SAM" id="SignalP"/>
    </source>
</evidence>
<dbReference type="PROSITE" id="PS51257">
    <property type="entry name" value="PROKAR_LIPOPROTEIN"/>
    <property type="match status" value="1"/>
</dbReference>
<gene>
    <name evidence="2" type="ORF">SAMN05192583_0808</name>
</gene>
<keyword evidence="3" id="KW-1185">Reference proteome</keyword>
<dbReference type="Proteomes" id="UP000199206">
    <property type="component" value="Unassembled WGS sequence"/>
</dbReference>
<dbReference type="Pfam" id="PF11720">
    <property type="entry name" value="Inhibitor_I78"/>
    <property type="match status" value="1"/>
</dbReference>
<dbReference type="PANTHER" id="PTHR39600:SF1">
    <property type="entry name" value="PEPTIDASE INHIBITOR I78 FAMILY PROTEIN"/>
    <property type="match status" value="1"/>
</dbReference>
<dbReference type="RefSeq" id="WP_093664098.1">
    <property type="nucleotide sequence ID" value="NZ_FOCF01000001.1"/>
</dbReference>
<dbReference type="EMBL" id="FOCF01000001">
    <property type="protein sequence ID" value="SEM60821.1"/>
    <property type="molecule type" value="Genomic_DNA"/>
</dbReference>
<feature type="signal peptide" evidence="1">
    <location>
        <begin position="1"/>
        <end position="22"/>
    </location>
</feature>
<organism evidence="2 3">
    <name type="scientific">Sphingomonas gellani</name>
    <dbReference type="NCBI Taxonomy" id="1166340"/>
    <lineage>
        <taxon>Bacteria</taxon>
        <taxon>Pseudomonadati</taxon>
        <taxon>Pseudomonadota</taxon>
        <taxon>Alphaproteobacteria</taxon>
        <taxon>Sphingomonadales</taxon>
        <taxon>Sphingomonadaceae</taxon>
        <taxon>Sphingomonas</taxon>
    </lineage>
</organism>
<feature type="chain" id="PRO_5011680207" evidence="1">
    <location>
        <begin position="23"/>
        <end position="98"/>
    </location>
</feature>
<dbReference type="InterPro" id="IPR021719">
    <property type="entry name" value="Prot_inh_I78"/>
</dbReference>
<protein>
    <submittedName>
        <fullName evidence="2">Peptidase inhibitor I78 family protein</fullName>
    </submittedName>
</protein>
<evidence type="ECO:0000313" key="3">
    <source>
        <dbReference type="Proteomes" id="UP000199206"/>
    </source>
</evidence>
<evidence type="ECO:0000313" key="2">
    <source>
        <dbReference type="EMBL" id="SEM60821.1"/>
    </source>
</evidence>
<dbReference type="STRING" id="1166340.SAMN05192583_0808"/>
<dbReference type="Gene3D" id="3.30.10.10">
    <property type="entry name" value="Trypsin Inhibitor V, subunit A"/>
    <property type="match status" value="1"/>
</dbReference>
<reference evidence="3" key="1">
    <citation type="submission" date="2016-10" db="EMBL/GenBank/DDBJ databases">
        <authorList>
            <person name="Varghese N."/>
            <person name="Submissions S."/>
        </authorList>
    </citation>
    <scope>NUCLEOTIDE SEQUENCE [LARGE SCALE GENOMIC DNA]</scope>
    <source>
        <strain evidence="3">S6-262</strain>
    </source>
</reference>
<dbReference type="PANTHER" id="PTHR39600">
    <property type="entry name" value="PEPTIDASE INHIBITOR I78 FAMILY PROTEIN"/>
    <property type="match status" value="1"/>
</dbReference>
<keyword evidence="1" id="KW-0732">Signal</keyword>